<reference evidence="12 13" key="1">
    <citation type="submission" date="2016-10" db="EMBL/GenBank/DDBJ databases">
        <authorList>
            <person name="de Groot N.N."/>
        </authorList>
    </citation>
    <scope>NUCLEOTIDE SEQUENCE [LARGE SCALE GENOMIC DNA]</scope>
    <source>
        <strain evidence="12 13">DSM 15695</strain>
    </source>
</reference>
<keyword evidence="8" id="KW-0238">DNA-binding</keyword>
<dbReference type="Pfam" id="PF21445">
    <property type="entry name" value="ADDB_N"/>
    <property type="match status" value="1"/>
</dbReference>
<dbReference type="InterPro" id="IPR038726">
    <property type="entry name" value="PDDEXK_AddAB-type"/>
</dbReference>
<name>A0A1H8ZJN1_9LACT</name>
<dbReference type="GO" id="GO:0004386">
    <property type="term" value="F:helicase activity"/>
    <property type="evidence" value="ECO:0007669"/>
    <property type="project" value="UniProtKB-KW"/>
</dbReference>
<sequence length="1178" mass="137808">MAFQFITGSFLVDKPVTIIHKFVELKKQQPEAKIYYLVPDHIKFDMEERMLKELRQLQGRSSAAMTDIQVASFKRLAWFLLPKSFNQKPQLSQIGNAMLIQAILLQEKDHLRVYRGQIYHQGFIDKLLKLFEELYEANIQPDDLQRIVEQMADPSWQQNPNENQRLVELAYLYAIYRQKINDQSLDNYQDFERLQVYLDQEDFSRNYYAIIDHFQAFNAQEIALIRALARNFNHVYLSLPLSHHQANQASYQPVYQLTRETYQQIKRILLQEDIEIKADWEISQPIKAYRPEIIQTSQKTLNVLNQNQSLSRQDTANYQEIWSCDSIQTELRHLANQINYLVKVKKYRYQDIIIKTRHLDDYQHIIEPYFNENQIPIFFDHQQTMQGHSLVSLIESIFQLVLGYWQIDDIINILKSDLVQLEGGLDRQEFFHQVNLFENILLANGFQGYRFFDPNFNWHFSQEDQVYVNQQGQEEPRQLKEIVLPIRQRMIQIFTNRYLAWQDSMTGQEASQWLYQLLIKLGVRERLILKRDQAIEAGNIEDSRHDEQVWQVLITMLDEFHLIFKDQAVDFASLKNLLLSGFKQASFHIIPPTIDQVVFTSIESPQAKDFKIAFIVGMDELALPSHPKTDSLINADQREQINGLTLHHQFLRDPARLNYRQDLWLAYQNLLSGQDYLYISYHQGESKQDLQLSPYYRPLVLSQRMKLFSFNAFQPLSQTGEHPSLLGQANIMIGSMLFDLGQFIQARLDAGQVLNQNLLTLYRHLNPSQQASFIDAISQLLSFSNLPQAIEAKTALALYGQNLISSVSKIETFFQDPFAHFIVYGLRLQERAEYQITPIQAGDYFHEFLDRFVKAIQTLGLELGKLSPDQLRNIFQHISQVLDEDVRFNIFASQARHRFIQRMIQRQIEKSLQSFTDQFSQIHLQPMLSEAVFGLGPDHNLKPVEFQLPSGGRLRLTGKIDRIDWQAEDKLLQIIDYKTGNKSFNLADFYYGLDLQIMTYLYVAQQTFPDLQPIGAFYQPLMQKYLKADSADLLSAQQTNFQINRLAGLVTIGPDQLQKIDQGLMEQGQSQYYPAKITKSGTYHKKASQYIEAQDLKLIYQHLEKLFVQAGQQIQSGNIALRPFYEDPYSLSLQKGYRVLTGFDPTIHFSAYRHQTISKEQVIQQIILDSQESEERYD</sequence>
<dbReference type="GO" id="GO:0005524">
    <property type="term" value="F:ATP binding"/>
    <property type="evidence" value="ECO:0007669"/>
    <property type="project" value="UniProtKB-KW"/>
</dbReference>
<keyword evidence="1" id="KW-0540">Nuclease</keyword>
<dbReference type="GO" id="GO:0006281">
    <property type="term" value="P:DNA repair"/>
    <property type="evidence" value="ECO:0007669"/>
    <property type="project" value="UniProtKB-KW"/>
</dbReference>
<evidence type="ECO:0000313" key="13">
    <source>
        <dbReference type="Proteomes" id="UP000198833"/>
    </source>
</evidence>
<dbReference type="Proteomes" id="UP000198833">
    <property type="component" value="Unassembled WGS sequence"/>
</dbReference>
<feature type="domain" description="PD-(D/E)XK endonuclease-like" evidence="10">
    <location>
        <begin position="806"/>
        <end position="1123"/>
    </location>
</feature>
<evidence type="ECO:0000259" key="11">
    <source>
        <dbReference type="Pfam" id="PF21445"/>
    </source>
</evidence>
<feature type="domain" description="ATP-dependent helicase/deoxyribonuclease subunit B N-terminal" evidence="11">
    <location>
        <begin position="5"/>
        <end position="279"/>
    </location>
</feature>
<evidence type="ECO:0000256" key="8">
    <source>
        <dbReference type="ARBA" id="ARBA00023125"/>
    </source>
</evidence>
<dbReference type="SUPFAM" id="SSF52540">
    <property type="entry name" value="P-loop containing nucleoside triphosphate hydrolases"/>
    <property type="match status" value="1"/>
</dbReference>
<evidence type="ECO:0000256" key="5">
    <source>
        <dbReference type="ARBA" id="ARBA00022806"/>
    </source>
</evidence>
<accession>A0A1H8ZJN1</accession>
<dbReference type="OrthoDB" id="9758506at2"/>
<evidence type="ECO:0000256" key="7">
    <source>
        <dbReference type="ARBA" id="ARBA00022840"/>
    </source>
</evidence>
<protein>
    <submittedName>
        <fullName evidence="12">Helicase-exonuclease AddAB, AddB subunit</fullName>
    </submittedName>
</protein>
<keyword evidence="3" id="KW-0227">DNA damage</keyword>
<keyword evidence="5 12" id="KW-0347">Helicase</keyword>
<proteinExistence type="predicted"/>
<keyword evidence="7" id="KW-0067">ATP-binding</keyword>
<keyword evidence="2" id="KW-0547">Nucleotide-binding</keyword>
<evidence type="ECO:0000256" key="4">
    <source>
        <dbReference type="ARBA" id="ARBA00022801"/>
    </source>
</evidence>
<dbReference type="AlphaFoldDB" id="A0A1H8ZJN1"/>
<dbReference type="GO" id="GO:0006310">
    <property type="term" value="P:DNA recombination"/>
    <property type="evidence" value="ECO:0007669"/>
    <property type="project" value="TreeGrafter"/>
</dbReference>
<dbReference type="InterPro" id="IPR011604">
    <property type="entry name" value="PDDEXK-like_dom_sf"/>
</dbReference>
<evidence type="ECO:0000256" key="3">
    <source>
        <dbReference type="ARBA" id="ARBA00022763"/>
    </source>
</evidence>
<evidence type="ECO:0000313" key="12">
    <source>
        <dbReference type="EMBL" id="SEP63918.1"/>
    </source>
</evidence>
<dbReference type="Gene3D" id="3.40.50.300">
    <property type="entry name" value="P-loop containing nucleotide triphosphate hydrolases"/>
    <property type="match status" value="3"/>
</dbReference>
<keyword evidence="4" id="KW-0378">Hydrolase</keyword>
<evidence type="ECO:0000256" key="2">
    <source>
        <dbReference type="ARBA" id="ARBA00022741"/>
    </source>
</evidence>
<dbReference type="PANTHER" id="PTHR30591">
    <property type="entry name" value="RECBCD ENZYME SUBUNIT RECC"/>
    <property type="match status" value="1"/>
</dbReference>
<dbReference type="STRING" id="89093.SAMN04488558_101248"/>
<dbReference type="PANTHER" id="PTHR30591:SF1">
    <property type="entry name" value="RECBCD ENZYME SUBUNIT RECC"/>
    <property type="match status" value="1"/>
</dbReference>
<evidence type="ECO:0000256" key="1">
    <source>
        <dbReference type="ARBA" id="ARBA00022722"/>
    </source>
</evidence>
<organism evidence="12 13">
    <name type="scientific">Ignavigranum ruoffiae</name>
    <dbReference type="NCBI Taxonomy" id="89093"/>
    <lineage>
        <taxon>Bacteria</taxon>
        <taxon>Bacillati</taxon>
        <taxon>Bacillota</taxon>
        <taxon>Bacilli</taxon>
        <taxon>Lactobacillales</taxon>
        <taxon>Aerococcaceae</taxon>
        <taxon>Ignavigranum</taxon>
    </lineage>
</organism>
<keyword evidence="13" id="KW-1185">Reference proteome</keyword>
<dbReference type="RefSeq" id="WP_159428811.1">
    <property type="nucleotide sequence ID" value="NZ_FOEN01000001.1"/>
</dbReference>
<dbReference type="EMBL" id="FOEN01000001">
    <property type="protein sequence ID" value="SEP63918.1"/>
    <property type="molecule type" value="Genomic_DNA"/>
</dbReference>
<evidence type="ECO:0000256" key="6">
    <source>
        <dbReference type="ARBA" id="ARBA00022839"/>
    </source>
</evidence>
<dbReference type="Pfam" id="PF12705">
    <property type="entry name" value="PDDEXK_1"/>
    <property type="match status" value="1"/>
</dbReference>
<keyword evidence="9" id="KW-0234">DNA repair</keyword>
<dbReference type="GO" id="GO:0004527">
    <property type="term" value="F:exonuclease activity"/>
    <property type="evidence" value="ECO:0007669"/>
    <property type="project" value="UniProtKB-KW"/>
</dbReference>
<dbReference type="GO" id="GO:0003677">
    <property type="term" value="F:DNA binding"/>
    <property type="evidence" value="ECO:0007669"/>
    <property type="project" value="UniProtKB-KW"/>
</dbReference>
<keyword evidence="6 12" id="KW-0269">Exonuclease</keyword>
<gene>
    <name evidence="12" type="ORF">SAMN04488558_101248</name>
</gene>
<dbReference type="Gene3D" id="3.90.320.10">
    <property type="match status" value="1"/>
</dbReference>
<dbReference type="InterPro" id="IPR027417">
    <property type="entry name" value="P-loop_NTPase"/>
</dbReference>
<evidence type="ECO:0000259" key="10">
    <source>
        <dbReference type="Pfam" id="PF12705"/>
    </source>
</evidence>
<evidence type="ECO:0000256" key="9">
    <source>
        <dbReference type="ARBA" id="ARBA00023204"/>
    </source>
</evidence>
<dbReference type="InterPro" id="IPR049035">
    <property type="entry name" value="ADDB_N"/>
</dbReference>